<proteinExistence type="predicted"/>
<dbReference type="EMBL" id="JBHUDC010000002">
    <property type="protein sequence ID" value="MFD1512027.1"/>
    <property type="molecule type" value="Genomic_DNA"/>
</dbReference>
<reference evidence="2 3" key="1">
    <citation type="journal article" date="2019" name="Int. J. Syst. Evol. Microbiol.">
        <title>The Global Catalogue of Microorganisms (GCM) 10K type strain sequencing project: providing services to taxonomists for standard genome sequencing and annotation.</title>
        <authorList>
            <consortium name="The Broad Institute Genomics Platform"/>
            <consortium name="The Broad Institute Genome Sequencing Center for Infectious Disease"/>
            <person name="Wu L."/>
            <person name="Ma J."/>
        </authorList>
    </citation>
    <scope>NUCLEOTIDE SEQUENCE [LARGE SCALE GENOMIC DNA]</scope>
    <source>
        <strain evidence="2 3">CGMCC 1.12563</strain>
    </source>
</reference>
<evidence type="ECO:0000256" key="1">
    <source>
        <dbReference type="SAM" id="Phobius"/>
    </source>
</evidence>
<keyword evidence="3" id="KW-1185">Reference proteome</keyword>
<sequence>MTTDTRKLGLGAALLLLSTVAVLLVAAGDIYANTPVLDAVGGIASLAMAAGALLVGLSEQGSGV</sequence>
<evidence type="ECO:0000313" key="3">
    <source>
        <dbReference type="Proteomes" id="UP001597187"/>
    </source>
</evidence>
<protein>
    <submittedName>
        <fullName evidence="2">Uncharacterized protein</fullName>
    </submittedName>
</protein>
<organism evidence="2 3">
    <name type="scientific">Halomarina rubra</name>
    <dbReference type="NCBI Taxonomy" id="2071873"/>
    <lineage>
        <taxon>Archaea</taxon>
        <taxon>Methanobacteriati</taxon>
        <taxon>Methanobacteriota</taxon>
        <taxon>Stenosarchaea group</taxon>
        <taxon>Halobacteria</taxon>
        <taxon>Halobacteriales</taxon>
        <taxon>Natronomonadaceae</taxon>
        <taxon>Halomarina</taxon>
    </lineage>
</organism>
<dbReference type="Proteomes" id="UP001597187">
    <property type="component" value="Unassembled WGS sequence"/>
</dbReference>
<feature type="transmembrane region" description="Helical" evidence="1">
    <location>
        <begin position="37"/>
        <end position="57"/>
    </location>
</feature>
<keyword evidence="1" id="KW-1133">Transmembrane helix</keyword>
<evidence type="ECO:0000313" key="2">
    <source>
        <dbReference type="EMBL" id="MFD1512027.1"/>
    </source>
</evidence>
<keyword evidence="1" id="KW-0812">Transmembrane</keyword>
<gene>
    <name evidence="2" type="ORF">ACFSBT_01870</name>
</gene>
<comment type="caution">
    <text evidence="2">The sequence shown here is derived from an EMBL/GenBank/DDBJ whole genome shotgun (WGS) entry which is preliminary data.</text>
</comment>
<accession>A0ABD6AQW7</accession>
<keyword evidence="1" id="KW-0472">Membrane</keyword>
<name>A0ABD6AQW7_9EURY</name>
<dbReference type="AlphaFoldDB" id="A0ABD6AQW7"/>
<dbReference type="RefSeq" id="WP_250872016.1">
    <property type="nucleotide sequence ID" value="NZ_JALXFV010000002.1"/>
</dbReference>